<reference evidence="1" key="1">
    <citation type="submission" date="2019-03" db="EMBL/GenBank/DDBJ databases">
        <title>Single cell metagenomics reveals metabolic interactions within the superorganism composed of flagellate Streblomastix strix and complex community of Bacteroidetes bacteria on its surface.</title>
        <authorList>
            <person name="Treitli S.C."/>
            <person name="Kolisko M."/>
            <person name="Husnik F."/>
            <person name="Keeling P."/>
            <person name="Hampl V."/>
        </authorList>
    </citation>
    <scope>NUCLEOTIDE SEQUENCE</scope>
    <source>
        <strain evidence="1">STM</strain>
    </source>
</reference>
<dbReference type="AlphaFoldDB" id="A0A5J4SGY2"/>
<evidence type="ECO:0000313" key="1">
    <source>
        <dbReference type="EMBL" id="KAA6344615.1"/>
    </source>
</evidence>
<dbReference type="EMBL" id="SNRY01000209">
    <property type="protein sequence ID" value="KAA6344615.1"/>
    <property type="molecule type" value="Genomic_DNA"/>
</dbReference>
<sequence>MRHYLTDLTDIHSGAILAIINDKRKGATSIIQGKRMKKEIHTEAYILSIVKLI</sequence>
<gene>
    <name evidence="1" type="ORF">EZS27_007773</name>
</gene>
<protein>
    <submittedName>
        <fullName evidence="1">Uncharacterized protein</fullName>
    </submittedName>
</protein>
<name>A0A5J4SGY2_9ZZZZ</name>
<comment type="caution">
    <text evidence="1">The sequence shown here is derived from an EMBL/GenBank/DDBJ whole genome shotgun (WGS) entry which is preliminary data.</text>
</comment>
<organism evidence="1">
    <name type="scientific">termite gut metagenome</name>
    <dbReference type="NCBI Taxonomy" id="433724"/>
    <lineage>
        <taxon>unclassified sequences</taxon>
        <taxon>metagenomes</taxon>
        <taxon>organismal metagenomes</taxon>
    </lineage>
</organism>
<accession>A0A5J4SGY2</accession>
<proteinExistence type="predicted"/>